<proteinExistence type="predicted"/>
<evidence type="ECO:0000256" key="1">
    <source>
        <dbReference type="SAM" id="MobiDB-lite"/>
    </source>
</evidence>
<keyword evidence="2" id="KW-0732">Signal</keyword>
<organism evidence="3 4">
    <name type="scientific">Callosobruchus maculatus</name>
    <name type="common">Southern cowpea weevil</name>
    <name type="synonym">Pulse bruchid</name>
    <dbReference type="NCBI Taxonomy" id="64391"/>
    <lineage>
        <taxon>Eukaryota</taxon>
        <taxon>Metazoa</taxon>
        <taxon>Ecdysozoa</taxon>
        <taxon>Arthropoda</taxon>
        <taxon>Hexapoda</taxon>
        <taxon>Insecta</taxon>
        <taxon>Pterygota</taxon>
        <taxon>Neoptera</taxon>
        <taxon>Endopterygota</taxon>
        <taxon>Coleoptera</taxon>
        <taxon>Polyphaga</taxon>
        <taxon>Cucujiformia</taxon>
        <taxon>Chrysomeloidea</taxon>
        <taxon>Chrysomelidae</taxon>
        <taxon>Bruchinae</taxon>
        <taxon>Bruchini</taxon>
        <taxon>Callosobruchus</taxon>
    </lineage>
</organism>
<sequence>MKLTLWLLALLGYVIHTTAAVLQYEEILIHPGIIGGIFKGPNSETIIQGPDGSAITAEQIGGAVEAPDVLPSAAIVETAVNSLPVSSTVRPELRVTPTLSSVSLGRVEISSLSTPIGSPETASVQPILIPNKPVPVSTSGIEVSTLTPSVVYTSASPIQPSSPPLTLSTGIDQGSSLYGSRFFTASEPANVLLPPSTPAPSTASVNVYRKQPVTSNQAIDLRPVVSSTAQPILLSSPGNLRLPTGYSSNVLEGSTARPQYELSIPSAQQNPVSTVPAIQPEASIGVVQQPFTSTLPPVNLVPNSEAPQKSNIQRIPSTRPSAPVSTVAVNNVRYISQPNRPSYGAPLNNLSVPVAYYSPQSSAPIGLQNVRIPNNAPVSTRQNIFTAGNRYNLVSPSEPSRIVSSTVTPLAVSNWASDRPTSNHIQQIPNVENNPPRQAIQYSSGGAQGLNEVQTRPKNILIQSTSLPDAAIPPRVEPLNNQVPSYPANAPTKNIIPQEIAVPRAPGIVTSTAAPAIGSNQQKLELSPLPNNKGVVATYNVGQNGRPQQILLAPLPEGAIELGATISSQTRVTDRLEDVAPSPARQQKGPPRVQYEVYQAQADNSGLLSNTNPVITQNQNRVGPIPIDSKPLTFDSVPPGQGGGVVLPPSNFDDSTASVLWNRYERSSEKTI</sequence>
<name>A0A653BL60_CALMS</name>
<evidence type="ECO:0000313" key="4">
    <source>
        <dbReference type="Proteomes" id="UP000410492"/>
    </source>
</evidence>
<evidence type="ECO:0000256" key="2">
    <source>
        <dbReference type="SAM" id="SignalP"/>
    </source>
</evidence>
<feature type="chain" id="PRO_5024875911" description="DUF4794 domain-containing protein" evidence="2">
    <location>
        <begin position="20"/>
        <end position="672"/>
    </location>
</feature>
<dbReference type="AlphaFoldDB" id="A0A653BL60"/>
<dbReference type="EMBL" id="CAACVG010002169">
    <property type="protein sequence ID" value="VEN36120.1"/>
    <property type="molecule type" value="Genomic_DNA"/>
</dbReference>
<reference evidence="3 4" key="1">
    <citation type="submission" date="2019-01" db="EMBL/GenBank/DDBJ databases">
        <authorList>
            <person name="Sayadi A."/>
        </authorList>
    </citation>
    <scope>NUCLEOTIDE SEQUENCE [LARGE SCALE GENOMIC DNA]</scope>
</reference>
<feature type="signal peptide" evidence="2">
    <location>
        <begin position="1"/>
        <end position="19"/>
    </location>
</feature>
<dbReference type="OrthoDB" id="6784839at2759"/>
<accession>A0A653BL60</accession>
<evidence type="ECO:0000313" key="3">
    <source>
        <dbReference type="EMBL" id="VEN36120.1"/>
    </source>
</evidence>
<keyword evidence="4" id="KW-1185">Reference proteome</keyword>
<dbReference type="Proteomes" id="UP000410492">
    <property type="component" value="Unassembled WGS sequence"/>
</dbReference>
<feature type="region of interest" description="Disordered" evidence="1">
    <location>
        <begin position="633"/>
        <end position="652"/>
    </location>
</feature>
<protein>
    <recommendedName>
        <fullName evidence="5">DUF4794 domain-containing protein</fullName>
    </recommendedName>
</protein>
<gene>
    <name evidence="3" type="ORF">CALMAC_LOCUS1828</name>
</gene>
<evidence type="ECO:0008006" key="5">
    <source>
        <dbReference type="Google" id="ProtNLM"/>
    </source>
</evidence>